<organism evidence="2 3">
    <name type="scientific">Ancylostoma ceylanicum</name>
    <dbReference type="NCBI Taxonomy" id="53326"/>
    <lineage>
        <taxon>Eukaryota</taxon>
        <taxon>Metazoa</taxon>
        <taxon>Ecdysozoa</taxon>
        <taxon>Nematoda</taxon>
        <taxon>Chromadorea</taxon>
        <taxon>Rhabditida</taxon>
        <taxon>Rhabditina</taxon>
        <taxon>Rhabditomorpha</taxon>
        <taxon>Strongyloidea</taxon>
        <taxon>Ancylostomatidae</taxon>
        <taxon>Ancylostomatinae</taxon>
        <taxon>Ancylostoma</taxon>
    </lineage>
</organism>
<dbReference type="Proteomes" id="UP000024635">
    <property type="component" value="Unassembled WGS sequence"/>
</dbReference>
<feature type="region of interest" description="Disordered" evidence="1">
    <location>
        <begin position="1"/>
        <end position="27"/>
    </location>
</feature>
<keyword evidence="3" id="KW-1185">Reference proteome</keyword>
<evidence type="ECO:0000313" key="2">
    <source>
        <dbReference type="EMBL" id="EYC38576.1"/>
    </source>
</evidence>
<reference evidence="3" key="1">
    <citation type="journal article" date="2015" name="Nat. Genet.">
        <title>The genome and transcriptome of the zoonotic hookworm Ancylostoma ceylanicum identify infection-specific gene families.</title>
        <authorList>
            <person name="Schwarz E.M."/>
            <person name="Hu Y."/>
            <person name="Antoshechkin I."/>
            <person name="Miller M.M."/>
            <person name="Sternberg P.W."/>
            <person name="Aroian R.V."/>
        </authorList>
    </citation>
    <scope>NUCLEOTIDE SEQUENCE</scope>
    <source>
        <strain evidence="3">HY135</strain>
    </source>
</reference>
<protein>
    <submittedName>
        <fullName evidence="2">Uncharacterized protein</fullName>
    </submittedName>
</protein>
<dbReference type="OrthoDB" id="6627704at2759"/>
<sequence length="119" mass="13943">MELHPLFSFEKRKRKAERDKSEPKKKSIKSVINEMARKIDNLEKDMAKLVSQPRYGEDVPPLHLEKVVQRPATPPPVKCKFLQVMKASEEPQTFEFYTVIFLNKCCTANFLEQVLYCKL</sequence>
<feature type="compositionally biased region" description="Basic and acidic residues" evidence="1">
    <location>
        <begin position="16"/>
        <end position="25"/>
    </location>
</feature>
<proteinExistence type="predicted"/>
<dbReference type="EMBL" id="JARK01000308">
    <property type="protein sequence ID" value="EYC38576.1"/>
    <property type="molecule type" value="Genomic_DNA"/>
</dbReference>
<evidence type="ECO:0000256" key="1">
    <source>
        <dbReference type="SAM" id="MobiDB-lite"/>
    </source>
</evidence>
<dbReference type="AlphaFoldDB" id="A0A016WG63"/>
<accession>A0A016WG63</accession>
<evidence type="ECO:0000313" key="3">
    <source>
        <dbReference type="Proteomes" id="UP000024635"/>
    </source>
</evidence>
<gene>
    <name evidence="2" type="primary">Acey_s0708.g1710</name>
    <name evidence="2" type="ORF">Y032_0708g1710</name>
</gene>
<comment type="caution">
    <text evidence="2">The sequence shown here is derived from an EMBL/GenBank/DDBJ whole genome shotgun (WGS) entry which is preliminary data.</text>
</comment>
<name>A0A016WG63_9BILA</name>